<dbReference type="PRINTS" id="PR00103">
    <property type="entry name" value="CAMPKINASE"/>
</dbReference>
<keyword evidence="1" id="KW-0805">Transcription regulation</keyword>
<dbReference type="SMART" id="SM00419">
    <property type="entry name" value="HTH_CRP"/>
    <property type="match status" value="1"/>
</dbReference>
<gene>
    <name evidence="6" type="ORF">E8L99_06975</name>
</gene>
<evidence type="ECO:0000259" key="4">
    <source>
        <dbReference type="PROSITE" id="PS50042"/>
    </source>
</evidence>
<feature type="domain" description="HTH crp-type" evidence="5">
    <location>
        <begin position="145"/>
        <end position="219"/>
    </location>
</feature>
<dbReference type="GO" id="GO:0003700">
    <property type="term" value="F:DNA-binding transcription factor activity"/>
    <property type="evidence" value="ECO:0007669"/>
    <property type="project" value="TreeGrafter"/>
</dbReference>
<dbReference type="CDD" id="cd00038">
    <property type="entry name" value="CAP_ED"/>
    <property type="match status" value="1"/>
</dbReference>
<dbReference type="InterPro" id="IPR050397">
    <property type="entry name" value="Env_Response_Regulators"/>
</dbReference>
<dbReference type="Gene3D" id="2.60.120.10">
    <property type="entry name" value="Jelly Rolls"/>
    <property type="match status" value="1"/>
</dbReference>
<dbReference type="Pfam" id="PF00027">
    <property type="entry name" value="cNMP_binding"/>
    <property type="match status" value="1"/>
</dbReference>
<dbReference type="GO" id="GO:0003677">
    <property type="term" value="F:DNA binding"/>
    <property type="evidence" value="ECO:0007669"/>
    <property type="project" value="UniProtKB-KW"/>
</dbReference>
<keyword evidence="7" id="KW-1185">Reference proteome</keyword>
<dbReference type="PROSITE" id="PS51063">
    <property type="entry name" value="HTH_CRP_2"/>
    <property type="match status" value="1"/>
</dbReference>
<keyword evidence="3" id="KW-0804">Transcription</keyword>
<dbReference type="SUPFAM" id="SSF46785">
    <property type="entry name" value="Winged helix' DNA-binding domain"/>
    <property type="match status" value="1"/>
</dbReference>
<dbReference type="InterPro" id="IPR012318">
    <property type="entry name" value="HTH_CRP"/>
</dbReference>
<evidence type="ECO:0000313" key="7">
    <source>
        <dbReference type="Proteomes" id="UP000298588"/>
    </source>
</evidence>
<evidence type="ECO:0000256" key="3">
    <source>
        <dbReference type="ARBA" id="ARBA00023163"/>
    </source>
</evidence>
<dbReference type="PANTHER" id="PTHR24567">
    <property type="entry name" value="CRP FAMILY TRANSCRIPTIONAL REGULATORY PROTEIN"/>
    <property type="match status" value="1"/>
</dbReference>
<reference evidence="6 7" key="1">
    <citation type="submission" date="2019-04" db="EMBL/GenBank/DDBJ databases">
        <title>Phreatobacter aquaticus sp. nov.</title>
        <authorList>
            <person name="Choi A."/>
            <person name="Baek K."/>
        </authorList>
    </citation>
    <scope>NUCLEOTIDE SEQUENCE [LARGE SCALE GENOMIC DNA]</scope>
    <source>
        <strain evidence="6 7">NMCR1094</strain>
    </source>
</reference>
<evidence type="ECO:0000256" key="1">
    <source>
        <dbReference type="ARBA" id="ARBA00023015"/>
    </source>
</evidence>
<dbReference type="GO" id="GO:0005829">
    <property type="term" value="C:cytosol"/>
    <property type="evidence" value="ECO:0007669"/>
    <property type="project" value="TreeGrafter"/>
</dbReference>
<dbReference type="Pfam" id="PF13545">
    <property type="entry name" value="HTH_Crp_2"/>
    <property type="match status" value="1"/>
</dbReference>
<dbReference type="InterPro" id="IPR018490">
    <property type="entry name" value="cNMP-bd_dom_sf"/>
</dbReference>
<dbReference type="InterPro" id="IPR036390">
    <property type="entry name" value="WH_DNA-bd_sf"/>
</dbReference>
<dbReference type="PROSITE" id="PS50042">
    <property type="entry name" value="CNMP_BINDING_3"/>
    <property type="match status" value="1"/>
</dbReference>
<dbReference type="PROSITE" id="PS00889">
    <property type="entry name" value="CNMP_BINDING_2"/>
    <property type="match status" value="1"/>
</dbReference>
<accession>A0A4D7QIE3</accession>
<dbReference type="Gene3D" id="1.10.10.10">
    <property type="entry name" value="Winged helix-like DNA-binding domain superfamily/Winged helix DNA-binding domain"/>
    <property type="match status" value="1"/>
</dbReference>
<dbReference type="InterPro" id="IPR036388">
    <property type="entry name" value="WH-like_DNA-bd_sf"/>
</dbReference>
<dbReference type="AlphaFoldDB" id="A0A4D7QIE3"/>
<evidence type="ECO:0000313" key="6">
    <source>
        <dbReference type="EMBL" id="QCK85529.1"/>
    </source>
</evidence>
<dbReference type="Proteomes" id="UP000298588">
    <property type="component" value="Chromosome"/>
</dbReference>
<dbReference type="InterPro" id="IPR000595">
    <property type="entry name" value="cNMP-bd_dom"/>
</dbReference>
<sequence>MSQDGPRSAELLASLPGEVTQRLMARAAQVRRAAGQTLFMGGDAGDGCYVIDEGLLKVELASESGAQRILAILRPGAVVGELSLVDGKPRSATVTALRESRLRFISRATFDEVVARDPELLRAVAAVLAGRLRDTNQALATSNFMPVKGRVALAMSALMESFGQPVGPGRTLIKVKLAQGDIAAMAGVSRETASRILNEWLRAGDISRLAGYYCIERAAAIEAPPG</sequence>
<feature type="domain" description="Cyclic nucleotide-binding" evidence="4">
    <location>
        <begin position="11"/>
        <end position="131"/>
    </location>
</feature>
<dbReference type="InterPro" id="IPR014710">
    <property type="entry name" value="RmlC-like_jellyroll"/>
</dbReference>
<dbReference type="EMBL" id="CP039865">
    <property type="protein sequence ID" value="QCK85529.1"/>
    <property type="molecule type" value="Genomic_DNA"/>
</dbReference>
<dbReference type="SMART" id="SM00100">
    <property type="entry name" value="cNMP"/>
    <property type="match status" value="1"/>
</dbReference>
<proteinExistence type="predicted"/>
<evidence type="ECO:0000256" key="2">
    <source>
        <dbReference type="ARBA" id="ARBA00023125"/>
    </source>
</evidence>
<name>A0A4D7QIE3_9HYPH</name>
<dbReference type="RefSeq" id="WP_137098863.1">
    <property type="nucleotide sequence ID" value="NZ_CP039865.1"/>
</dbReference>
<organism evidence="6 7">
    <name type="scientific">Phreatobacter aquaticus</name>
    <dbReference type="NCBI Taxonomy" id="2570229"/>
    <lineage>
        <taxon>Bacteria</taxon>
        <taxon>Pseudomonadati</taxon>
        <taxon>Pseudomonadota</taxon>
        <taxon>Alphaproteobacteria</taxon>
        <taxon>Hyphomicrobiales</taxon>
        <taxon>Phreatobacteraceae</taxon>
        <taxon>Phreatobacter</taxon>
    </lineage>
</organism>
<evidence type="ECO:0000259" key="5">
    <source>
        <dbReference type="PROSITE" id="PS51063"/>
    </source>
</evidence>
<dbReference type="PANTHER" id="PTHR24567:SF74">
    <property type="entry name" value="HTH-TYPE TRANSCRIPTIONAL REGULATOR ARCR"/>
    <property type="match status" value="1"/>
</dbReference>
<protein>
    <submittedName>
        <fullName evidence="6">Crp/Fnr family transcriptional regulator</fullName>
    </submittedName>
</protein>
<dbReference type="InterPro" id="IPR018488">
    <property type="entry name" value="cNMP-bd_CS"/>
</dbReference>
<keyword evidence="2" id="KW-0238">DNA-binding</keyword>
<dbReference type="OrthoDB" id="3525895at2"/>
<dbReference type="KEGG" id="paqt:E8L99_06975"/>
<dbReference type="SUPFAM" id="SSF51206">
    <property type="entry name" value="cAMP-binding domain-like"/>
    <property type="match status" value="1"/>
</dbReference>